<keyword evidence="11" id="KW-1185">Reference proteome</keyword>
<reference evidence="11" key="1">
    <citation type="journal article" date="2019" name="Int. J. Syst. Evol. Microbiol.">
        <title>The Global Catalogue of Microorganisms (GCM) 10K type strain sequencing project: providing services to taxonomists for standard genome sequencing and annotation.</title>
        <authorList>
            <consortium name="The Broad Institute Genomics Platform"/>
            <consortium name="The Broad Institute Genome Sequencing Center for Infectious Disease"/>
            <person name="Wu L."/>
            <person name="Ma J."/>
        </authorList>
    </citation>
    <scope>NUCLEOTIDE SEQUENCE [LARGE SCALE GENOMIC DNA]</scope>
    <source>
        <strain evidence="11">CGMCC 4.7241</strain>
    </source>
</reference>
<keyword evidence="5 6" id="KW-0067">ATP-binding</keyword>
<evidence type="ECO:0000313" key="10">
    <source>
        <dbReference type="EMBL" id="MFC3761806.1"/>
    </source>
</evidence>
<dbReference type="HAMAP" id="MF_00065">
    <property type="entry name" value="Adenylyl_sulf_kinase"/>
    <property type="match status" value="1"/>
</dbReference>
<evidence type="ECO:0000256" key="4">
    <source>
        <dbReference type="ARBA" id="ARBA00022741"/>
    </source>
</evidence>
<evidence type="ECO:0000313" key="11">
    <source>
        <dbReference type="Proteomes" id="UP001595699"/>
    </source>
</evidence>
<dbReference type="SUPFAM" id="SSF52540">
    <property type="entry name" value="P-loop containing nucleoside triphosphate hydrolases"/>
    <property type="match status" value="1"/>
</dbReference>
<feature type="region of interest" description="Disordered" evidence="8">
    <location>
        <begin position="372"/>
        <end position="391"/>
    </location>
</feature>
<evidence type="ECO:0000256" key="2">
    <source>
        <dbReference type="ARBA" id="ARBA00012121"/>
    </source>
</evidence>
<dbReference type="NCBIfam" id="NF003013">
    <property type="entry name" value="PRK03846.1"/>
    <property type="match status" value="1"/>
</dbReference>
<dbReference type="Pfam" id="PF01583">
    <property type="entry name" value="APS_kinase"/>
    <property type="match status" value="1"/>
</dbReference>
<dbReference type="CDD" id="cd02027">
    <property type="entry name" value="APSK"/>
    <property type="match status" value="1"/>
</dbReference>
<accession>A0ABV7Y918</accession>
<comment type="caution">
    <text evidence="10">The sequence shown here is derived from an EMBL/GenBank/DDBJ whole genome shotgun (WGS) entry which is preliminary data.</text>
</comment>
<comment type="caution">
    <text evidence="6">Lacks conserved residue(s) required for the propagation of feature annotation.</text>
</comment>
<organism evidence="10 11">
    <name type="scientific">Tenggerimyces flavus</name>
    <dbReference type="NCBI Taxonomy" id="1708749"/>
    <lineage>
        <taxon>Bacteria</taxon>
        <taxon>Bacillati</taxon>
        <taxon>Actinomycetota</taxon>
        <taxon>Actinomycetes</taxon>
        <taxon>Propionibacteriales</taxon>
        <taxon>Nocardioidaceae</taxon>
        <taxon>Tenggerimyces</taxon>
    </lineage>
</organism>
<keyword evidence="6 7" id="KW-0418">Kinase</keyword>
<dbReference type="InterPro" id="IPR059117">
    <property type="entry name" value="APS_kinase_dom"/>
</dbReference>
<keyword evidence="4 6" id="KW-0547">Nucleotide-binding</keyword>
<keyword evidence="3 6" id="KW-0808">Transferase</keyword>
<dbReference type="GO" id="GO:0004020">
    <property type="term" value="F:adenylylsulfate kinase activity"/>
    <property type="evidence" value="ECO:0007669"/>
    <property type="project" value="UniProtKB-EC"/>
</dbReference>
<proteinExistence type="inferred from homology"/>
<dbReference type="EC" id="2.7.1.25" evidence="2 6"/>
<evidence type="ECO:0000256" key="7">
    <source>
        <dbReference type="RuleBase" id="RU004347"/>
    </source>
</evidence>
<evidence type="ECO:0000256" key="8">
    <source>
        <dbReference type="SAM" id="MobiDB-lite"/>
    </source>
</evidence>
<evidence type="ECO:0000256" key="6">
    <source>
        <dbReference type="HAMAP-Rule" id="MF_00065"/>
    </source>
</evidence>
<dbReference type="EMBL" id="JBHRZH010000009">
    <property type="protein sequence ID" value="MFC3761806.1"/>
    <property type="molecule type" value="Genomic_DNA"/>
</dbReference>
<comment type="function">
    <text evidence="6 7">Catalyzes the synthesis of activated sulfate.</text>
</comment>
<evidence type="ECO:0000256" key="3">
    <source>
        <dbReference type="ARBA" id="ARBA00022679"/>
    </source>
</evidence>
<feature type="domain" description="APS kinase" evidence="9">
    <location>
        <begin position="197"/>
        <end position="348"/>
    </location>
</feature>
<dbReference type="Gene3D" id="3.40.50.300">
    <property type="entry name" value="P-loop containing nucleotide triphosphate hydrolases"/>
    <property type="match status" value="1"/>
</dbReference>
<dbReference type="RefSeq" id="WP_205114508.1">
    <property type="nucleotide sequence ID" value="NZ_JAFBCM010000001.1"/>
</dbReference>
<keyword evidence="6" id="KW-0597">Phosphoprotein</keyword>
<evidence type="ECO:0000256" key="1">
    <source>
        <dbReference type="ARBA" id="ARBA00001823"/>
    </source>
</evidence>
<comment type="pathway">
    <text evidence="6 7">Sulfur metabolism; hydrogen sulfide biosynthesis; sulfite from sulfate: step 2/3.</text>
</comment>
<comment type="catalytic activity">
    <reaction evidence="1 6 7">
        <text>adenosine 5'-phosphosulfate + ATP = 3'-phosphoadenylyl sulfate + ADP + H(+)</text>
        <dbReference type="Rhea" id="RHEA:24152"/>
        <dbReference type="ChEBI" id="CHEBI:15378"/>
        <dbReference type="ChEBI" id="CHEBI:30616"/>
        <dbReference type="ChEBI" id="CHEBI:58243"/>
        <dbReference type="ChEBI" id="CHEBI:58339"/>
        <dbReference type="ChEBI" id="CHEBI:456216"/>
        <dbReference type="EC" id="2.7.1.25"/>
    </reaction>
</comment>
<evidence type="ECO:0000259" key="9">
    <source>
        <dbReference type="Pfam" id="PF01583"/>
    </source>
</evidence>
<gene>
    <name evidence="6 10" type="primary">cysC</name>
    <name evidence="10" type="ORF">ACFOUW_13255</name>
</gene>
<name>A0ABV7Y918_9ACTN</name>
<dbReference type="PANTHER" id="PTHR42700:SF1">
    <property type="entry name" value="SULFATE ADENYLYLTRANSFERASE"/>
    <property type="match status" value="1"/>
</dbReference>
<feature type="binding site" evidence="6">
    <location>
        <begin position="204"/>
        <end position="211"/>
    </location>
    <ligand>
        <name>ATP</name>
        <dbReference type="ChEBI" id="CHEBI:30616"/>
    </ligand>
</feature>
<sequence length="391" mass="40831">MTPAEYDDLELALDGILDTVTVVAAESVDSLDVTDLEGTPIARLTVLAKEPLADGRVRLTGSVEALRPREDGVFRTLRRTPADVGGGRIAAVPVDAPLSSTAIEHLAGATAGFDRVLLLPLVGTGSPQGISAHGLVRATLAAAALLPGEVRVVPVPAGRTIEPARVAAAYGEPVHVVSGGPLPDAVETIVQAERRGGLVVFLTGLSGSGKSTIARGLREALLERGRTVTLLDGDVVRRMLSAGLGFSKADREANIRRIGYVAAEVARHGGLAICAPIAPYAATRAEVRAMVEEAGGSFALVHVSTPLEECERRDRKGLYAKARAGEIKEFTGISDPYEAPDDTDLAIDTTSVPIAAAVERVLGLLRDHGWLEDGEGRDPRLPGEGEARDQG</sequence>
<dbReference type="NCBIfam" id="TIGR00455">
    <property type="entry name" value="apsK"/>
    <property type="match status" value="1"/>
</dbReference>
<dbReference type="InterPro" id="IPR050512">
    <property type="entry name" value="Sulf_AdTrans/APS_kinase"/>
</dbReference>
<evidence type="ECO:0000256" key="5">
    <source>
        <dbReference type="ARBA" id="ARBA00022840"/>
    </source>
</evidence>
<dbReference type="PANTHER" id="PTHR42700">
    <property type="entry name" value="SULFATE ADENYLYLTRANSFERASE"/>
    <property type="match status" value="1"/>
</dbReference>
<comment type="similarity">
    <text evidence="6 7">Belongs to the APS kinase family.</text>
</comment>
<dbReference type="InterPro" id="IPR002891">
    <property type="entry name" value="APS"/>
</dbReference>
<dbReference type="InterPro" id="IPR027417">
    <property type="entry name" value="P-loop_NTPase"/>
</dbReference>
<protein>
    <recommendedName>
        <fullName evidence="2 6">Adenylyl-sulfate kinase</fullName>
        <ecNumber evidence="2 6">2.7.1.25</ecNumber>
    </recommendedName>
    <alternativeName>
        <fullName evidence="6">APS kinase</fullName>
    </alternativeName>
    <alternativeName>
        <fullName evidence="6">ATP adenosine-5'-phosphosulfate 3'-phosphotransferase</fullName>
    </alternativeName>
    <alternativeName>
        <fullName evidence="6">Adenosine-5'-phosphosulfate kinase</fullName>
    </alternativeName>
</protein>
<dbReference type="Proteomes" id="UP001595699">
    <property type="component" value="Unassembled WGS sequence"/>
</dbReference>